<dbReference type="Pfam" id="PF19890">
    <property type="entry name" value="DUF6363"/>
    <property type="match status" value="1"/>
</dbReference>
<sequence>MNTVQPTSHALIVEGGAMRGIFASGVLDAFLENNYLPFNFAIGVSAGATNLIGYLSGNYGRSHKIITQYSRDPQFINFSRFTHGGHLTDIDWLWRTTSRYLPLNLKKYEQRQIPLYATTTNLETGSAEYIKVTRHNIMPLMEATCALPVAYRHNPTIDGIAMSDGGIGDSIPVIEAYRRGARKITVILSKPLGFHKQDTKLPWLIKSMFHDHPAFADAVMTRASRYNAALDFINHPPADCTITVIAPNHDFHVGRLTRNLNKLEQGYLQGKQAGHRVCGIIPCEGEHCDPEVLVA</sequence>
<evidence type="ECO:0000313" key="8">
    <source>
        <dbReference type="Proteomes" id="UP000241190"/>
    </source>
</evidence>
<keyword evidence="2 4" id="KW-0442">Lipid degradation</keyword>
<dbReference type="PANTHER" id="PTHR14226:SF25">
    <property type="entry name" value="PHOSPHOESTERASE"/>
    <property type="match status" value="1"/>
</dbReference>
<dbReference type="SUPFAM" id="SSF52151">
    <property type="entry name" value="FabD/lysophospholipase-like"/>
    <property type="match status" value="1"/>
</dbReference>
<evidence type="ECO:0000259" key="5">
    <source>
        <dbReference type="PROSITE" id="PS51635"/>
    </source>
</evidence>
<dbReference type="InterPro" id="IPR016035">
    <property type="entry name" value="Acyl_Trfase/lysoPLipase"/>
</dbReference>
<name>A0A0D8Q2R1_9GAMM</name>
<reference evidence="6 9" key="1">
    <citation type="submission" date="2018-01" db="EMBL/GenBank/DDBJ databases">
        <title>Whole genome sequencing of Histamine producing bacteria.</title>
        <authorList>
            <person name="Butler K."/>
        </authorList>
    </citation>
    <scope>NUCLEOTIDE SEQUENCE [LARGE SCALE GENOMIC DNA]</scope>
    <source>
        <strain evidence="7 8">ATCC 51761</strain>
        <strain evidence="6 9">NCIMB 13481</strain>
    </source>
</reference>
<evidence type="ECO:0000256" key="3">
    <source>
        <dbReference type="ARBA" id="ARBA00023098"/>
    </source>
</evidence>
<dbReference type="GO" id="GO:0016787">
    <property type="term" value="F:hydrolase activity"/>
    <property type="evidence" value="ECO:0007669"/>
    <property type="project" value="UniProtKB-UniRule"/>
</dbReference>
<dbReference type="InterPro" id="IPR050301">
    <property type="entry name" value="NTE"/>
</dbReference>
<feature type="domain" description="PNPLA" evidence="5">
    <location>
        <begin position="11"/>
        <end position="177"/>
    </location>
</feature>
<keyword evidence="1 4" id="KW-0378">Hydrolase</keyword>
<evidence type="ECO:0000256" key="2">
    <source>
        <dbReference type="ARBA" id="ARBA00022963"/>
    </source>
</evidence>
<dbReference type="InterPro" id="IPR002641">
    <property type="entry name" value="PNPLA_dom"/>
</dbReference>
<proteinExistence type="predicted"/>
<evidence type="ECO:0000313" key="9">
    <source>
        <dbReference type="Proteomes" id="UP000241954"/>
    </source>
</evidence>
<accession>A0A0D8Q2R1</accession>
<dbReference type="InterPro" id="IPR037483">
    <property type="entry name" value="YjjU-like"/>
</dbReference>
<dbReference type="GeneID" id="93549314"/>
<evidence type="ECO:0000313" key="6">
    <source>
        <dbReference type="EMBL" id="PSV97235.1"/>
    </source>
</evidence>
<dbReference type="Proteomes" id="UP000241190">
    <property type="component" value="Unassembled WGS sequence"/>
</dbReference>
<evidence type="ECO:0000256" key="1">
    <source>
        <dbReference type="ARBA" id="ARBA00022801"/>
    </source>
</evidence>
<comment type="caution">
    <text evidence="4">Lacks conserved residue(s) required for the propagation of feature annotation.</text>
</comment>
<dbReference type="CDD" id="cd07208">
    <property type="entry name" value="Pat_hypo_Ecoli_yjju_like"/>
    <property type="match status" value="1"/>
</dbReference>
<dbReference type="PROSITE" id="PS51635">
    <property type="entry name" value="PNPLA"/>
    <property type="match status" value="1"/>
</dbReference>
<dbReference type="InterPro" id="IPR045943">
    <property type="entry name" value="DUF6363"/>
</dbReference>
<dbReference type="STRING" id="56192.UB38_05380"/>
<comment type="caution">
    <text evidence="6">The sequence shown here is derived from an EMBL/GenBank/DDBJ whole genome shotgun (WGS) entry which is preliminary data.</text>
</comment>
<dbReference type="GO" id="GO:0016042">
    <property type="term" value="P:lipid catabolic process"/>
    <property type="evidence" value="ECO:0007669"/>
    <property type="project" value="UniProtKB-UniRule"/>
</dbReference>
<dbReference type="EMBL" id="PYLW01000007">
    <property type="protein sequence ID" value="PSV97235.1"/>
    <property type="molecule type" value="Genomic_DNA"/>
</dbReference>
<dbReference type="RefSeq" id="WP_045035852.1">
    <property type="nucleotide sequence ID" value="NZ_JZSR01000004.1"/>
</dbReference>
<feature type="short sequence motif" description="GXSXG" evidence="4">
    <location>
        <begin position="43"/>
        <end position="47"/>
    </location>
</feature>
<dbReference type="Pfam" id="PF01734">
    <property type="entry name" value="Patatin"/>
    <property type="match status" value="1"/>
</dbReference>
<feature type="short sequence motif" description="DGA/G" evidence="4">
    <location>
        <begin position="164"/>
        <end position="166"/>
    </location>
</feature>
<dbReference type="AlphaFoldDB" id="A0A0D8Q2R1"/>
<keyword evidence="3 4" id="KW-0443">Lipid metabolism</keyword>
<dbReference type="Gene3D" id="3.40.1090.10">
    <property type="entry name" value="Cytosolic phospholipase A2 catalytic domain"/>
    <property type="match status" value="2"/>
</dbReference>
<dbReference type="PANTHER" id="PTHR14226">
    <property type="entry name" value="NEUROPATHY TARGET ESTERASE/SWISS CHEESE D.MELANOGASTER"/>
    <property type="match status" value="1"/>
</dbReference>
<dbReference type="OrthoDB" id="9802424at2"/>
<organism evidence="6 9">
    <name type="scientific">Photobacterium iliopiscarium</name>
    <dbReference type="NCBI Taxonomy" id="56192"/>
    <lineage>
        <taxon>Bacteria</taxon>
        <taxon>Pseudomonadati</taxon>
        <taxon>Pseudomonadota</taxon>
        <taxon>Gammaproteobacteria</taxon>
        <taxon>Vibrionales</taxon>
        <taxon>Vibrionaceae</taxon>
        <taxon>Photobacterium</taxon>
    </lineage>
</organism>
<evidence type="ECO:0000313" key="7">
    <source>
        <dbReference type="EMBL" id="PSW98514.1"/>
    </source>
</evidence>
<feature type="active site" description="Nucleophile" evidence="4">
    <location>
        <position position="45"/>
    </location>
</feature>
<feature type="active site" description="Proton acceptor" evidence="4">
    <location>
        <position position="164"/>
    </location>
</feature>
<protein>
    <submittedName>
        <fullName evidence="6">Patatin family protein</fullName>
    </submittedName>
</protein>
<gene>
    <name evidence="6" type="ORF">C9I88_08360</name>
    <name evidence="7" type="ORF">C9J52_05770</name>
</gene>
<dbReference type="Proteomes" id="UP000241954">
    <property type="component" value="Unassembled WGS sequence"/>
</dbReference>
<evidence type="ECO:0000256" key="4">
    <source>
        <dbReference type="PROSITE-ProRule" id="PRU01161"/>
    </source>
</evidence>
<keyword evidence="8" id="KW-1185">Reference proteome</keyword>
<dbReference type="EMBL" id="PYOP01000007">
    <property type="protein sequence ID" value="PSW98514.1"/>
    <property type="molecule type" value="Genomic_DNA"/>
</dbReference>